<name>A0ABN8I8R2_9NEOP</name>
<dbReference type="PANTHER" id="PTHR42908:SF3">
    <property type="entry name" value="ELONGATION FACTOR-LIKE GTPASE 1"/>
    <property type="match status" value="1"/>
</dbReference>
<dbReference type="InterPro" id="IPR035647">
    <property type="entry name" value="EFG_III/V"/>
</dbReference>
<feature type="region of interest" description="Disordered" evidence="1">
    <location>
        <begin position="1"/>
        <end position="22"/>
    </location>
</feature>
<gene>
    <name evidence="3" type="ORF">IPOD504_LOCUS6755</name>
</gene>
<organism evidence="3 4">
    <name type="scientific">Iphiclides podalirius</name>
    <name type="common">scarce swallowtail</name>
    <dbReference type="NCBI Taxonomy" id="110791"/>
    <lineage>
        <taxon>Eukaryota</taxon>
        <taxon>Metazoa</taxon>
        <taxon>Ecdysozoa</taxon>
        <taxon>Arthropoda</taxon>
        <taxon>Hexapoda</taxon>
        <taxon>Insecta</taxon>
        <taxon>Pterygota</taxon>
        <taxon>Neoptera</taxon>
        <taxon>Endopterygota</taxon>
        <taxon>Lepidoptera</taxon>
        <taxon>Glossata</taxon>
        <taxon>Ditrysia</taxon>
        <taxon>Papilionoidea</taxon>
        <taxon>Papilionidae</taxon>
        <taxon>Papilioninae</taxon>
        <taxon>Iphiclides</taxon>
    </lineage>
</organism>
<dbReference type="InterPro" id="IPR000640">
    <property type="entry name" value="EFG_V-like"/>
</dbReference>
<evidence type="ECO:0000313" key="3">
    <source>
        <dbReference type="EMBL" id="CAH2049328.1"/>
    </source>
</evidence>
<proteinExistence type="predicted"/>
<feature type="non-terminal residue" evidence="3">
    <location>
        <position position="179"/>
    </location>
</feature>
<feature type="domain" description="Elongation factor EFG" evidence="2">
    <location>
        <begin position="59"/>
        <end position="123"/>
    </location>
</feature>
<dbReference type="EMBL" id="OW152831">
    <property type="protein sequence ID" value="CAH2049328.1"/>
    <property type="molecule type" value="Genomic_DNA"/>
</dbReference>
<dbReference type="Gene3D" id="3.30.70.240">
    <property type="match status" value="1"/>
</dbReference>
<reference evidence="3" key="1">
    <citation type="submission" date="2022-03" db="EMBL/GenBank/DDBJ databases">
        <authorList>
            <person name="Martin H S."/>
        </authorList>
    </citation>
    <scope>NUCLEOTIDE SEQUENCE</scope>
</reference>
<protein>
    <recommendedName>
        <fullName evidence="2">Elongation factor EFG domain-containing protein</fullName>
    </recommendedName>
</protein>
<sequence>MRAPTAGSAPPPPPRSTLENGHGESLGPVGIFLLGCPPNVLSNGLPAFGFFPPHRRRLYAALGRRGGRVLGSDLQSGSSSFRVSGLLPVSESFRFALDLRTHTSGLAAPQLWFSHFEVIDIDPFWQPRTEEEYLHWGEKWDGVNQAKVYMDSVRRRKGLATDKQLVQHAEKQRTLSKNK</sequence>
<dbReference type="SUPFAM" id="SSF54980">
    <property type="entry name" value="EF-G C-terminal domain-like"/>
    <property type="match status" value="1"/>
</dbReference>
<evidence type="ECO:0000256" key="1">
    <source>
        <dbReference type="SAM" id="MobiDB-lite"/>
    </source>
</evidence>
<accession>A0ABN8I8R2</accession>
<dbReference type="Pfam" id="PF00679">
    <property type="entry name" value="EFG_C"/>
    <property type="match status" value="1"/>
</dbReference>
<evidence type="ECO:0000313" key="4">
    <source>
        <dbReference type="Proteomes" id="UP000837857"/>
    </source>
</evidence>
<dbReference type="PANTHER" id="PTHR42908">
    <property type="entry name" value="TRANSLATION ELONGATION FACTOR-RELATED"/>
    <property type="match status" value="1"/>
</dbReference>
<keyword evidence="4" id="KW-1185">Reference proteome</keyword>
<evidence type="ECO:0000259" key="2">
    <source>
        <dbReference type="Pfam" id="PF00679"/>
    </source>
</evidence>
<dbReference type="Proteomes" id="UP000837857">
    <property type="component" value="Chromosome 19"/>
</dbReference>